<dbReference type="PANTHER" id="PTHR32282:SF11">
    <property type="entry name" value="PENICILLIN-BINDING PROTEIN 1B"/>
    <property type="match status" value="1"/>
</dbReference>
<keyword evidence="15" id="KW-0961">Cell wall biogenesis/degradation</keyword>
<name>A0ABW6DMU4_9BACT</name>
<comment type="catalytic activity">
    <reaction evidence="16">
        <text>Preferential cleavage: (Ac)2-L-Lys-D-Ala-|-D-Ala. Also transpeptidation of peptidyl-alanyl moieties that are N-acyl substituents of D-alanine.</text>
        <dbReference type="EC" id="3.4.16.4"/>
    </reaction>
</comment>
<keyword evidence="8" id="KW-0328">Glycosyltransferase</keyword>
<evidence type="ECO:0000256" key="16">
    <source>
        <dbReference type="ARBA" id="ARBA00034000"/>
    </source>
</evidence>
<dbReference type="InterPro" id="IPR001460">
    <property type="entry name" value="PCN-bd_Tpept"/>
</dbReference>
<comment type="catalytic activity">
    <reaction evidence="17">
        <text>[GlcNAc-(1-&gt;4)-Mur2Ac(oyl-L-Ala-gamma-D-Glu-L-Lys-D-Ala-D-Ala)](n)-di-trans,octa-cis-undecaprenyl diphosphate + beta-D-GlcNAc-(1-&gt;4)-Mur2Ac(oyl-L-Ala-gamma-D-Glu-L-Lys-D-Ala-D-Ala)-di-trans,octa-cis-undecaprenyl diphosphate = [GlcNAc-(1-&gt;4)-Mur2Ac(oyl-L-Ala-gamma-D-Glu-L-Lys-D-Ala-D-Ala)](n+1)-di-trans,octa-cis-undecaprenyl diphosphate + di-trans,octa-cis-undecaprenyl diphosphate + H(+)</text>
        <dbReference type="Rhea" id="RHEA:23708"/>
        <dbReference type="Rhea" id="RHEA-COMP:9602"/>
        <dbReference type="Rhea" id="RHEA-COMP:9603"/>
        <dbReference type="ChEBI" id="CHEBI:15378"/>
        <dbReference type="ChEBI" id="CHEBI:58405"/>
        <dbReference type="ChEBI" id="CHEBI:60033"/>
        <dbReference type="ChEBI" id="CHEBI:78435"/>
        <dbReference type="EC" id="2.4.99.28"/>
    </reaction>
</comment>
<evidence type="ECO:0000256" key="18">
    <source>
        <dbReference type="SAM" id="Phobius"/>
    </source>
</evidence>
<comment type="pathway">
    <text evidence="2">Cell wall biogenesis; peptidoglycan biosynthesis.</text>
</comment>
<keyword evidence="13 18" id="KW-0472">Membrane</keyword>
<evidence type="ECO:0000256" key="7">
    <source>
        <dbReference type="ARBA" id="ARBA00022670"/>
    </source>
</evidence>
<dbReference type="InterPro" id="IPR050396">
    <property type="entry name" value="Glycosyltr_51/Transpeptidase"/>
</dbReference>
<evidence type="ECO:0000256" key="13">
    <source>
        <dbReference type="ARBA" id="ARBA00023136"/>
    </source>
</evidence>
<evidence type="ECO:0000256" key="5">
    <source>
        <dbReference type="ARBA" id="ARBA00022475"/>
    </source>
</evidence>
<feature type="transmembrane region" description="Helical" evidence="18">
    <location>
        <begin position="20"/>
        <end position="42"/>
    </location>
</feature>
<evidence type="ECO:0000256" key="3">
    <source>
        <dbReference type="ARBA" id="ARBA00007090"/>
    </source>
</evidence>
<evidence type="ECO:0000256" key="2">
    <source>
        <dbReference type="ARBA" id="ARBA00004752"/>
    </source>
</evidence>
<evidence type="ECO:0000256" key="4">
    <source>
        <dbReference type="ARBA" id="ARBA00007739"/>
    </source>
</evidence>
<evidence type="ECO:0000313" key="22">
    <source>
        <dbReference type="Proteomes" id="UP001598019"/>
    </source>
</evidence>
<dbReference type="Pfam" id="PF00912">
    <property type="entry name" value="Transgly"/>
    <property type="match status" value="1"/>
</dbReference>
<evidence type="ECO:0000256" key="6">
    <source>
        <dbReference type="ARBA" id="ARBA00022645"/>
    </source>
</evidence>
<keyword evidence="11" id="KW-0133">Cell shape</keyword>
<keyword evidence="7" id="KW-0645">Protease</keyword>
<dbReference type="SUPFAM" id="SSF53955">
    <property type="entry name" value="Lysozyme-like"/>
    <property type="match status" value="1"/>
</dbReference>
<dbReference type="Gene3D" id="3.40.710.10">
    <property type="entry name" value="DD-peptidase/beta-lactamase superfamily"/>
    <property type="match status" value="2"/>
</dbReference>
<comment type="caution">
    <text evidence="21">The sequence shown here is derived from an EMBL/GenBank/DDBJ whole genome shotgun (WGS) entry which is preliminary data.</text>
</comment>
<proteinExistence type="inferred from homology"/>
<dbReference type="EMBL" id="JBBKXX010000003">
    <property type="protein sequence ID" value="MFD3409110.1"/>
    <property type="molecule type" value="Genomic_DNA"/>
</dbReference>
<evidence type="ECO:0000256" key="11">
    <source>
        <dbReference type="ARBA" id="ARBA00022960"/>
    </source>
</evidence>
<dbReference type="Proteomes" id="UP001598019">
    <property type="component" value="Unassembled WGS sequence"/>
</dbReference>
<feature type="domain" description="Glycosyl transferase family 51" evidence="20">
    <location>
        <begin position="67"/>
        <end position="257"/>
    </location>
</feature>
<keyword evidence="10" id="KW-0378">Hydrolase</keyword>
<reference evidence="21 22" key="1">
    <citation type="submission" date="2024-03" db="EMBL/GenBank/DDBJ databases">
        <title>Aquirufa genome sequencing.</title>
        <authorList>
            <person name="Pitt A."/>
            <person name="Hahn M.W."/>
        </authorList>
    </citation>
    <scope>NUCLEOTIDE SEQUENCE [LARGE SCALE GENOMIC DNA]</scope>
    <source>
        <strain evidence="21 22">HETE-83D</strain>
    </source>
</reference>
<evidence type="ECO:0000259" key="19">
    <source>
        <dbReference type="Pfam" id="PF00905"/>
    </source>
</evidence>
<evidence type="ECO:0000256" key="10">
    <source>
        <dbReference type="ARBA" id="ARBA00022801"/>
    </source>
</evidence>
<dbReference type="SUPFAM" id="SSF56601">
    <property type="entry name" value="beta-lactamase/transpeptidase-like"/>
    <property type="match status" value="1"/>
</dbReference>
<keyword evidence="14" id="KW-0511">Multifunctional enzyme</keyword>
<evidence type="ECO:0000256" key="12">
    <source>
        <dbReference type="ARBA" id="ARBA00022984"/>
    </source>
</evidence>
<keyword evidence="12" id="KW-0573">Peptidoglycan synthesis</keyword>
<keyword evidence="6" id="KW-0121">Carboxypeptidase</keyword>
<dbReference type="PANTHER" id="PTHR32282">
    <property type="entry name" value="BINDING PROTEIN TRANSPEPTIDASE, PUTATIVE-RELATED"/>
    <property type="match status" value="1"/>
</dbReference>
<dbReference type="Pfam" id="PF00905">
    <property type="entry name" value="Transpeptidase"/>
    <property type="match status" value="1"/>
</dbReference>
<keyword evidence="18" id="KW-0812">Transmembrane</keyword>
<keyword evidence="9" id="KW-0808">Transferase</keyword>
<dbReference type="InterPro" id="IPR023346">
    <property type="entry name" value="Lysozyme-like_dom_sf"/>
</dbReference>
<gene>
    <name evidence="21" type="ORF">SKC37_10605</name>
</gene>
<evidence type="ECO:0000259" key="20">
    <source>
        <dbReference type="Pfam" id="PF00912"/>
    </source>
</evidence>
<dbReference type="RefSeq" id="WP_377981451.1">
    <property type="nucleotide sequence ID" value="NZ_JBBKXX010000003.1"/>
</dbReference>
<keyword evidence="22" id="KW-1185">Reference proteome</keyword>
<accession>A0ABW6DMU4</accession>
<comment type="subcellular location">
    <subcellularLocation>
        <location evidence="1">Cell membrane</location>
    </subcellularLocation>
</comment>
<dbReference type="InterPro" id="IPR012338">
    <property type="entry name" value="Beta-lactam/transpept-like"/>
</dbReference>
<sequence>MIEFNKESKVNRVRLAYKIFGGTFLFMVLFIAAVNYNFLWLFGGMPSLQELENPKSQEASLLISEDGEEIGKYFRENRNPVEFEELSPILVNTLIATEDARYVSHSGIDVRSMARVIFSLGTSGGGSTISQQLAKNLFHTRSLEYGEDDPVYLGLLMKVGGLKTAIAKIKEWILAIKLERRYTKQEILAMYLNEVSFGNNAYGIQVACRTYFQKNIQTITYPEAATLIGLLQNPSLYDPRIRPERTLARRNTVLSQLAKYDYLTEEDAEKMKSSPLNLKYKVENQNTGAAPYLRESIRKELVNIIQEINKDRPEDQQLNLYTSGLRIHTSIDSRMQKYAQDAVQEHMRAQQIAFNQHWAGRNPWVNERMQEIKGFLISAMKRTERYRDLMEAYNNDEFKVWEELKRPVKMTVFSYHGDIDTTMSPLDSMRYYKRILNLGMMSMDPTNGHVKAWIGGINYKYFKYDHISQSKRQPGSTFKPFVYGAAIENEIATPCDRYVDEPVTFGTEDGLTNDTWTPQNSDGNYSYESLSLRRAMGRSINTISAKLMKALGPSKVADFAHKAGITSSLYEGPSLCLGTSEVSVYEQVAAYCSFANGGERIDPIIILKITDKNGVVLREFSPNAKAVMKPETAYLMTFMLQGAVREPGGTAQGLNSSSIASGNEIGAKTGTTSNYSDGWFMGVTQKLVTGVWVGGDDRSIHFRNISLGQGAKMAMPAFSKFMEKVYADRSLALDGYHKMPFTKPANMAFDFSCVGGVKADSTATPSTDIEILE</sequence>
<keyword evidence="18" id="KW-1133">Transmembrane helix</keyword>
<protein>
    <submittedName>
        <fullName evidence="21">Transglycosylase domain-containing protein</fullName>
    </submittedName>
</protein>
<dbReference type="InterPro" id="IPR001264">
    <property type="entry name" value="Glyco_trans_51"/>
</dbReference>
<evidence type="ECO:0000256" key="9">
    <source>
        <dbReference type="ARBA" id="ARBA00022679"/>
    </source>
</evidence>
<evidence type="ECO:0000256" key="17">
    <source>
        <dbReference type="ARBA" id="ARBA00049902"/>
    </source>
</evidence>
<comment type="similarity">
    <text evidence="4">In the N-terminal section; belongs to the glycosyltransferase 51 family.</text>
</comment>
<evidence type="ECO:0000256" key="1">
    <source>
        <dbReference type="ARBA" id="ARBA00004236"/>
    </source>
</evidence>
<feature type="domain" description="Penicillin-binding protein transpeptidase" evidence="19">
    <location>
        <begin position="442"/>
        <end position="686"/>
    </location>
</feature>
<evidence type="ECO:0000256" key="14">
    <source>
        <dbReference type="ARBA" id="ARBA00023268"/>
    </source>
</evidence>
<comment type="similarity">
    <text evidence="3">In the C-terminal section; belongs to the transpeptidase family.</text>
</comment>
<evidence type="ECO:0000256" key="8">
    <source>
        <dbReference type="ARBA" id="ARBA00022676"/>
    </source>
</evidence>
<dbReference type="InterPro" id="IPR036950">
    <property type="entry name" value="PBP_transglycosylase"/>
</dbReference>
<evidence type="ECO:0000313" key="21">
    <source>
        <dbReference type="EMBL" id="MFD3409110.1"/>
    </source>
</evidence>
<organism evidence="21 22">
    <name type="scientific">Aquirufa esocilacus</name>
    <dbReference type="NCBI Taxonomy" id="3096513"/>
    <lineage>
        <taxon>Bacteria</taxon>
        <taxon>Pseudomonadati</taxon>
        <taxon>Bacteroidota</taxon>
        <taxon>Cytophagia</taxon>
        <taxon>Cytophagales</taxon>
        <taxon>Flectobacillaceae</taxon>
        <taxon>Aquirufa</taxon>
    </lineage>
</organism>
<evidence type="ECO:0000256" key="15">
    <source>
        <dbReference type="ARBA" id="ARBA00023316"/>
    </source>
</evidence>
<keyword evidence="5" id="KW-1003">Cell membrane</keyword>
<dbReference type="Gene3D" id="1.10.3810.10">
    <property type="entry name" value="Biosynthetic peptidoglycan transglycosylase-like"/>
    <property type="match status" value="1"/>
</dbReference>